<comment type="caution">
    <text evidence="2">The sequence shown here is derived from an EMBL/GenBank/DDBJ whole genome shotgun (WGS) entry which is preliminary data.</text>
</comment>
<keyword evidence="1" id="KW-1133">Transmembrane helix</keyword>
<dbReference type="AlphaFoldDB" id="A0A9W6AG34"/>
<feature type="transmembrane region" description="Helical" evidence="1">
    <location>
        <begin position="583"/>
        <end position="606"/>
    </location>
</feature>
<proteinExistence type="predicted"/>
<dbReference type="EMBL" id="BRPE01000001">
    <property type="protein sequence ID" value="GLA79489.1"/>
    <property type="molecule type" value="Genomic_DNA"/>
</dbReference>
<keyword evidence="1" id="KW-0472">Membrane</keyword>
<evidence type="ECO:0000313" key="2">
    <source>
        <dbReference type="EMBL" id="GLA79489.1"/>
    </source>
</evidence>
<name>A0A9W6AG34_ASPTU</name>
<gene>
    <name evidence="2" type="ORF">AtubIFM56815_000285</name>
</gene>
<keyword evidence="1" id="KW-0812">Transmembrane</keyword>
<accession>A0A9W6AG34</accession>
<sequence>MGKRATANLRVPDGPGSVIAATRRWRLAARVVNSVMAVLTIPFSSFIAARAAIVYGQAAGHKRAFSLRKLLAVADRGWWNPFILARLFSAGGRRRLGSPLLYYAFLVCALGGLNWPLQQLLVSEVTILVESLPSKVTPLVSDADITGLSQVKSIETVGDTRSLINYATQYDSQPNIWRTPDSVCNSSMSWAYSCVSNSNQGGIATQFYPLRGNSSFVSIPVNSATTGIISDHAFRFNTSVASEEVSDESYPDSCGGPGSFSASTLTNLSSLDASYNVPSSADGMMEVKVCALGDSQNFPWNLTRNRQDISEEVYIHFNSVAMSFLTNGSRIASWTQRIRANTTAGYFMLPNYMNNYQTGPLLETFDLATSFDPENIIVDQEESMDGKNSLSFFYERRYRDTSQAASIPGLFMPYRGTYFKRQGCSLQVARYGYPDPTPVSSPALGPLLTATKALFGPSTFFANRANSTPTLPNITSLSLDECSEPIPFTYLSNTNTEDTTSWRYATLKPCASDTNSTYFNDLAAWLGQLFANYDNPQTTSVFTQGAFFANKANLGRASTEQAYRRILFKDDGTSVEIFAIRPWAIAFLSTIIGLHLVGLVIMAFYAGLHPTWTESFDAFAMLRIGVQLAERKDVRAQMPLLGNAETEDTAILDRTDGIIGEDIDAVETENVGRLVVGGHGQVEKGKRYLVFQ</sequence>
<evidence type="ECO:0000256" key="1">
    <source>
        <dbReference type="SAM" id="Phobius"/>
    </source>
</evidence>
<evidence type="ECO:0000313" key="3">
    <source>
        <dbReference type="Proteomes" id="UP001144157"/>
    </source>
</evidence>
<feature type="transmembrane region" description="Helical" evidence="1">
    <location>
        <begin position="31"/>
        <end position="58"/>
    </location>
</feature>
<organism evidence="2 3">
    <name type="scientific">Aspergillus tubingensis</name>
    <dbReference type="NCBI Taxonomy" id="5068"/>
    <lineage>
        <taxon>Eukaryota</taxon>
        <taxon>Fungi</taxon>
        <taxon>Dikarya</taxon>
        <taxon>Ascomycota</taxon>
        <taxon>Pezizomycotina</taxon>
        <taxon>Eurotiomycetes</taxon>
        <taxon>Eurotiomycetidae</taxon>
        <taxon>Eurotiales</taxon>
        <taxon>Aspergillaceae</taxon>
        <taxon>Aspergillus</taxon>
        <taxon>Aspergillus subgen. Circumdati</taxon>
    </lineage>
</organism>
<reference evidence="2" key="1">
    <citation type="submission" date="2022-07" db="EMBL/GenBank/DDBJ databases">
        <title>Taxonomy of Aspergillus series Nigri: significant species reduction supported by multi-species coalescent approaches.</title>
        <authorList>
            <person name="Bian C."/>
            <person name="Kusuya Y."/>
            <person name="Sklenar F."/>
            <person name="D'hooge E."/>
            <person name="Yaguchi T."/>
            <person name="Takahashi H."/>
            <person name="Hubka V."/>
        </authorList>
    </citation>
    <scope>NUCLEOTIDE SEQUENCE</scope>
    <source>
        <strain evidence="2">IFM 56815</strain>
    </source>
</reference>
<protein>
    <submittedName>
        <fullName evidence="2">Uncharacterized protein</fullName>
    </submittedName>
</protein>
<dbReference type="Proteomes" id="UP001144157">
    <property type="component" value="Unassembled WGS sequence"/>
</dbReference>